<reference evidence="7" key="2">
    <citation type="journal article" date="2023" name="Science">
        <title>Genomic signatures of disease resistance in endangered staghorn corals.</title>
        <authorList>
            <person name="Vollmer S.V."/>
            <person name="Selwyn J.D."/>
            <person name="Despard B.A."/>
            <person name="Roesel C.L."/>
        </authorList>
    </citation>
    <scope>NUCLEOTIDE SEQUENCE</scope>
    <source>
        <strain evidence="7">K2</strain>
    </source>
</reference>
<keyword evidence="3 6" id="KW-0812">Transmembrane</keyword>
<name>A0AAD9QEV8_ACRCE</name>
<comment type="similarity">
    <text evidence="2">Belongs to the MS4A family.</text>
</comment>
<keyword evidence="4 6" id="KW-1133">Transmembrane helix</keyword>
<evidence type="ECO:0000256" key="5">
    <source>
        <dbReference type="ARBA" id="ARBA00023136"/>
    </source>
</evidence>
<sequence length="303" mass="32537">MASRSNVLRGLALTQMVFGGIMFLLGVASAIFVRHWSSYVGFGIWVGVWAVITGILGYLGARDERTPNKCLIGCYMGFSINASVIAFVMFICYCIAVDEFSRIIRCYNLNYPSRYYDSYNYRYSSCYYYWYSYSLYKLNKHTASIGAGLGGCLLVCAVVETVIALTASIYCCNAVCCGATTSPSVATNQQVMFVQAGQAYPGGQTVVIQPGGAIATGPAPVSQPVLYTPQQLTASGMPLGGSAPLAYPGTTMVIPGTVQHPGTAQTVPPPYTLTQAGNAAPTTEKAFFLNPTQSSWLDDEIKE</sequence>
<dbReference type="Proteomes" id="UP001249851">
    <property type="component" value="Unassembled WGS sequence"/>
</dbReference>
<comment type="subcellular location">
    <subcellularLocation>
        <location evidence="1">Membrane</location>
        <topology evidence="1">Multi-pass membrane protein</topology>
    </subcellularLocation>
</comment>
<protein>
    <submittedName>
        <fullName evidence="7">Uncharacterized protein</fullName>
    </submittedName>
</protein>
<feature type="transmembrane region" description="Helical" evidence="6">
    <location>
        <begin position="12"/>
        <end position="33"/>
    </location>
</feature>
<dbReference type="InterPro" id="IPR030417">
    <property type="entry name" value="MS4A"/>
</dbReference>
<keyword evidence="5 6" id="KW-0472">Membrane</keyword>
<proteinExistence type="inferred from homology"/>
<comment type="caution">
    <text evidence="7">The sequence shown here is derived from an EMBL/GenBank/DDBJ whole genome shotgun (WGS) entry which is preliminary data.</text>
</comment>
<dbReference type="GO" id="GO:0016020">
    <property type="term" value="C:membrane"/>
    <property type="evidence" value="ECO:0007669"/>
    <property type="project" value="UniProtKB-SubCell"/>
</dbReference>
<evidence type="ECO:0000313" key="8">
    <source>
        <dbReference type="Proteomes" id="UP001249851"/>
    </source>
</evidence>
<evidence type="ECO:0000256" key="6">
    <source>
        <dbReference type="SAM" id="Phobius"/>
    </source>
</evidence>
<dbReference type="InterPro" id="IPR007237">
    <property type="entry name" value="CD20-like"/>
</dbReference>
<organism evidence="7 8">
    <name type="scientific">Acropora cervicornis</name>
    <name type="common">Staghorn coral</name>
    <dbReference type="NCBI Taxonomy" id="6130"/>
    <lineage>
        <taxon>Eukaryota</taxon>
        <taxon>Metazoa</taxon>
        <taxon>Cnidaria</taxon>
        <taxon>Anthozoa</taxon>
        <taxon>Hexacorallia</taxon>
        <taxon>Scleractinia</taxon>
        <taxon>Astrocoeniina</taxon>
        <taxon>Acroporidae</taxon>
        <taxon>Acropora</taxon>
    </lineage>
</organism>
<accession>A0AAD9QEV8</accession>
<feature type="non-terminal residue" evidence="7">
    <location>
        <position position="1"/>
    </location>
</feature>
<keyword evidence="8" id="KW-1185">Reference proteome</keyword>
<evidence type="ECO:0000256" key="1">
    <source>
        <dbReference type="ARBA" id="ARBA00004141"/>
    </source>
</evidence>
<reference evidence="7" key="1">
    <citation type="journal article" date="2023" name="G3 (Bethesda)">
        <title>Whole genome assembly and annotation of the endangered Caribbean coral Acropora cervicornis.</title>
        <authorList>
            <person name="Selwyn J.D."/>
            <person name="Vollmer S.V."/>
        </authorList>
    </citation>
    <scope>NUCLEOTIDE SEQUENCE</scope>
    <source>
        <strain evidence="7">K2</strain>
    </source>
</reference>
<feature type="transmembrane region" description="Helical" evidence="6">
    <location>
        <begin position="71"/>
        <end position="91"/>
    </location>
</feature>
<evidence type="ECO:0000256" key="2">
    <source>
        <dbReference type="ARBA" id="ARBA00009565"/>
    </source>
</evidence>
<dbReference type="PANTHER" id="PTHR23320">
    <property type="entry name" value="MEMBRANE-SPANNING 4-DOMAINS SUBFAMILY A MS4A -RELATED"/>
    <property type="match status" value="1"/>
</dbReference>
<evidence type="ECO:0000256" key="4">
    <source>
        <dbReference type="ARBA" id="ARBA00022989"/>
    </source>
</evidence>
<dbReference type="Pfam" id="PF04103">
    <property type="entry name" value="CD20"/>
    <property type="match status" value="1"/>
</dbReference>
<evidence type="ECO:0000313" key="7">
    <source>
        <dbReference type="EMBL" id="KAK2560024.1"/>
    </source>
</evidence>
<dbReference type="PANTHER" id="PTHR23320:SF165">
    <property type="entry name" value="MARVEL DOMAIN-CONTAINING PROTEIN"/>
    <property type="match status" value="1"/>
</dbReference>
<gene>
    <name evidence="7" type="ORF">P5673_017612</name>
</gene>
<dbReference type="AlphaFoldDB" id="A0AAD9QEV8"/>
<evidence type="ECO:0000256" key="3">
    <source>
        <dbReference type="ARBA" id="ARBA00022692"/>
    </source>
</evidence>
<dbReference type="EMBL" id="JARQWQ010000038">
    <property type="protein sequence ID" value="KAK2560024.1"/>
    <property type="molecule type" value="Genomic_DNA"/>
</dbReference>
<feature type="transmembrane region" description="Helical" evidence="6">
    <location>
        <begin position="39"/>
        <end position="59"/>
    </location>
</feature>